<dbReference type="RefSeq" id="WP_367886991.1">
    <property type="nucleotide sequence ID" value="NZ_CP130612.1"/>
</dbReference>
<dbReference type="KEGG" id="pspc:Strain318_000533"/>
<proteinExistence type="predicted"/>
<evidence type="ECO:0000256" key="1">
    <source>
        <dbReference type="SAM" id="Phobius"/>
    </source>
</evidence>
<feature type="transmembrane region" description="Helical" evidence="1">
    <location>
        <begin position="32"/>
        <end position="58"/>
    </location>
</feature>
<keyword evidence="1" id="KW-0812">Transmembrane</keyword>
<dbReference type="EMBL" id="CP130612">
    <property type="protein sequence ID" value="WKW11292.1"/>
    <property type="molecule type" value="Genomic_DNA"/>
</dbReference>
<dbReference type="EMBL" id="CP130613">
    <property type="protein sequence ID" value="WKW14202.1"/>
    <property type="molecule type" value="Genomic_DNA"/>
</dbReference>
<keyword evidence="4" id="KW-1185">Reference proteome</keyword>
<dbReference type="Proteomes" id="UP001229955">
    <property type="component" value="Chromosome"/>
</dbReference>
<evidence type="ECO:0000313" key="2">
    <source>
        <dbReference type="EMBL" id="WKW11292.1"/>
    </source>
</evidence>
<accession>A0AA49Q6M7</accession>
<evidence type="ECO:0000313" key="4">
    <source>
        <dbReference type="Proteomes" id="UP001229955"/>
    </source>
</evidence>
<dbReference type="AlphaFoldDB" id="A0AA49Q6M7"/>
<evidence type="ECO:0000313" key="3">
    <source>
        <dbReference type="EMBL" id="WKW14202.1"/>
    </source>
</evidence>
<keyword evidence="1" id="KW-0472">Membrane</keyword>
<organism evidence="3 4">
    <name type="scientific">Pseudogemmatithrix spongiicola</name>
    <dbReference type="NCBI Taxonomy" id="3062599"/>
    <lineage>
        <taxon>Bacteria</taxon>
        <taxon>Pseudomonadati</taxon>
        <taxon>Gemmatimonadota</taxon>
        <taxon>Gemmatimonadia</taxon>
        <taxon>Gemmatimonadales</taxon>
        <taxon>Gemmatimonadaceae</taxon>
        <taxon>Pseudogemmatithrix</taxon>
    </lineage>
</organism>
<gene>
    <name evidence="2" type="ORF">Strain138_000533</name>
    <name evidence="3" type="ORF">Strain318_000533</name>
</gene>
<accession>A0AA49Q3Y0</accession>
<name>A0AA49Q6M7_9BACT</name>
<keyword evidence="1" id="KW-1133">Transmembrane helix</keyword>
<feature type="transmembrane region" description="Helical" evidence="1">
    <location>
        <begin position="5"/>
        <end position="26"/>
    </location>
</feature>
<protein>
    <submittedName>
        <fullName evidence="3">Uncharacterized protein</fullName>
    </submittedName>
</protein>
<sequence>MLRTIFVIGLLAFVGLFVLKLVFGILGGLFGIFFALLGMAIPVLIIGGLIYVLMLVFAPDTAREMREKFGSN</sequence>
<reference evidence="3" key="1">
    <citation type="submission" date="2023-07" db="EMBL/GenBank/DDBJ databases">
        <authorList>
            <person name="Haufschild T."/>
            <person name="Kallscheuer N."/>
            <person name="Hammer J."/>
            <person name="Kohn T."/>
            <person name="Kabuu M."/>
            <person name="Jogler M."/>
            <person name="Wohfarth N."/>
            <person name="Heuer A."/>
            <person name="Rohde M."/>
            <person name="van Teeseling M.C.F."/>
            <person name="Jogler C."/>
        </authorList>
    </citation>
    <scope>NUCLEOTIDE SEQUENCE</scope>
    <source>
        <strain evidence="2">Strain 138</strain>
        <strain evidence="3">Strain 318</strain>
    </source>
</reference>